<dbReference type="AlphaFoldDB" id="A0A182WLH9"/>
<dbReference type="Proteomes" id="UP000075920">
    <property type="component" value="Unassembled WGS sequence"/>
</dbReference>
<protein>
    <submittedName>
        <fullName evidence="1">Uncharacterized protein</fullName>
    </submittedName>
</protein>
<evidence type="ECO:0000313" key="2">
    <source>
        <dbReference type="Proteomes" id="UP000075920"/>
    </source>
</evidence>
<sequence length="61" mass="6641">MNDFQHTEPAMNNDGLPAPLHYAPLATCNRFPCSQTPACYDTAPSDTTTYSVVPAARSLLR</sequence>
<dbReference type="EnsemblMetazoa" id="AMIN011258-RA">
    <property type="protein sequence ID" value="AMIN011258-PA"/>
    <property type="gene ID" value="AMIN011258"/>
</dbReference>
<keyword evidence="2" id="KW-1185">Reference proteome</keyword>
<proteinExistence type="predicted"/>
<name>A0A182WLH9_9DIPT</name>
<dbReference type="VEuPathDB" id="VectorBase:AMIN011258"/>
<reference evidence="2" key="1">
    <citation type="submission" date="2013-03" db="EMBL/GenBank/DDBJ databases">
        <title>The Genome Sequence of Anopheles minimus MINIMUS1.</title>
        <authorList>
            <consortium name="The Broad Institute Genomics Platform"/>
            <person name="Neafsey D.E."/>
            <person name="Walton C."/>
            <person name="Walker B."/>
            <person name="Young S.K."/>
            <person name="Zeng Q."/>
            <person name="Gargeya S."/>
            <person name="Fitzgerald M."/>
            <person name="Haas B."/>
            <person name="Abouelleil A."/>
            <person name="Allen A.W."/>
            <person name="Alvarado L."/>
            <person name="Arachchi H.M."/>
            <person name="Berlin A.M."/>
            <person name="Chapman S.B."/>
            <person name="Gainer-Dewar J."/>
            <person name="Goldberg J."/>
            <person name="Griggs A."/>
            <person name="Gujja S."/>
            <person name="Hansen M."/>
            <person name="Howarth C."/>
            <person name="Imamovic A."/>
            <person name="Ireland A."/>
            <person name="Larimer J."/>
            <person name="McCowan C."/>
            <person name="Murphy C."/>
            <person name="Pearson M."/>
            <person name="Poon T.W."/>
            <person name="Priest M."/>
            <person name="Roberts A."/>
            <person name="Saif S."/>
            <person name="Shea T."/>
            <person name="Sisk P."/>
            <person name="Sykes S."/>
            <person name="Wortman J."/>
            <person name="Nusbaum C."/>
            <person name="Birren B."/>
        </authorList>
    </citation>
    <scope>NUCLEOTIDE SEQUENCE [LARGE SCALE GENOMIC DNA]</scope>
    <source>
        <strain evidence="2">MINIMUS1</strain>
    </source>
</reference>
<reference evidence="1" key="2">
    <citation type="submission" date="2020-05" db="UniProtKB">
        <authorList>
            <consortium name="EnsemblMetazoa"/>
        </authorList>
    </citation>
    <scope>IDENTIFICATION</scope>
    <source>
        <strain evidence="1">MINIMUS1</strain>
    </source>
</reference>
<accession>A0A182WLH9</accession>
<evidence type="ECO:0000313" key="1">
    <source>
        <dbReference type="EnsemblMetazoa" id="AMIN011258-PA"/>
    </source>
</evidence>
<organism evidence="1 2">
    <name type="scientific">Anopheles minimus</name>
    <dbReference type="NCBI Taxonomy" id="112268"/>
    <lineage>
        <taxon>Eukaryota</taxon>
        <taxon>Metazoa</taxon>
        <taxon>Ecdysozoa</taxon>
        <taxon>Arthropoda</taxon>
        <taxon>Hexapoda</taxon>
        <taxon>Insecta</taxon>
        <taxon>Pterygota</taxon>
        <taxon>Neoptera</taxon>
        <taxon>Endopterygota</taxon>
        <taxon>Diptera</taxon>
        <taxon>Nematocera</taxon>
        <taxon>Culicoidea</taxon>
        <taxon>Culicidae</taxon>
        <taxon>Anophelinae</taxon>
        <taxon>Anopheles</taxon>
    </lineage>
</organism>